<keyword evidence="1" id="KW-0472">Membrane</keyword>
<name>A0A9W5WV08_BABOV</name>
<dbReference type="EMBL" id="BLIY01000016">
    <property type="protein sequence ID" value="GFE54463.1"/>
    <property type="molecule type" value="Genomic_DNA"/>
</dbReference>
<gene>
    <name evidence="2" type="ORF">BaOVIS_018670</name>
</gene>
<proteinExistence type="predicted"/>
<sequence length="404" mass="46221">MSSREEPDPTPPPRVTEVLEVSKMKAFWVLNFITVAAIIASMILVFVPFPSLRINRAIEHIPLNLNKHTVPHLIDVKIKDTSELGLSVYLSTKFSHHLIGAVTVGNTIVSVGKQCKHRFLAAYYLSKPISVPRFFSVFDFYEGAIIVKKYAQSDDPPEQYRTYDSSIYLLPHSPMKHSDITETLHDMFYTDIPGVFRTKFDDSDGKVVHDVRVALGTVNLKVFVGDETLTFVNPGQHFSMRLISQPNLPITRITIRHLSGKSMSDETYYIHDNNWDRIYKANSGLSQLLAKHHLTLKSSKVFNIKRISFANRNEIPFNSENEPHPEILYHMAEVTGWNYHIVAADWWYILGQITVGDVHVPLDKYATDRVLLYANDVDSTDPDKPYLHTKHDNVYTIQPMQRDV</sequence>
<dbReference type="OrthoDB" id="365026at2759"/>
<protein>
    <submittedName>
        <fullName evidence="2">Transcription regulator, putative</fullName>
    </submittedName>
</protein>
<comment type="caution">
    <text evidence="2">The sequence shown here is derived from an EMBL/GenBank/DDBJ whole genome shotgun (WGS) entry which is preliminary data.</text>
</comment>
<keyword evidence="1" id="KW-1133">Transmembrane helix</keyword>
<organism evidence="2 3">
    <name type="scientific">Babesia ovis</name>
    <dbReference type="NCBI Taxonomy" id="5869"/>
    <lineage>
        <taxon>Eukaryota</taxon>
        <taxon>Sar</taxon>
        <taxon>Alveolata</taxon>
        <taxon>Apicomplexa</taxon>
        <taxon>Aconoidasida</taxon>
        <taxon>Piroplasmida</taxon>
        <taxon>Babesiidae</taxon>
        <taxon>Babesia</taxon>
    </lineage>
</organism>
<feature type="transmembrane region" description="Helical" evidence="1">
    <location>
        <begin position="26"/>
        <end position="47"/>
    </location>
</feature>
<dbReference type="AlphaFoldDB" id="A0A9W5WV08"/>
<evidence type="ECO:0000256" key="1">
    <source>
        <dbReference type="SAM" id="Phobius"/>
    </source>
</evidence>
<reference evidence="2" key="1">
    <citation type="submission" date="2019-12" db="EMBL/GenBank/DDBJ databases">
        <title>Genome sequence of Babesia ovis.</title>
        <authorList>
            <person name="Yamagishi J."/>
            <person name="Sevinc F."/>
            <person name="Xuan X."/>
        </authorList>
    </citation>
    <scope>NUCLEOTIDE SEQUENCE</scope>
    <source>
        <strain evidence="2">Selcuk</strain>
    </source>
</reference>
<keyword evidence="1" id="KW-0812">Transmembrane</keyword>
<accession>A0A9W5WV08</accession>
<evidence type="ECO:0000313" key="3">
    <source>
        <dbReference type="Proteomes" id="UP001057455"/>
    </source>
</evidence>
<evidence type="ECO:0000313" key="2">
    <source>
        <dbReference type="EMBL" id="GFE54463.1"/>
    </source>
</evidence>
<dbReference type="Proteomes" id="UP001057455">
    <property type="component" value="Unassembled WGS sequence"/>
</dbReference>
<keyword evidence="3" id="KW-1185">Reference proteome</keyword>